<dbReference type="Pfam" id="PF04397">
    <property type="entry name" value="LytTR"/>
    <property type="match status" value="1"/>
</dbReference>
<dbReference type="EMBL" id="ACCL02000006">
    <property type="protein sequence ID" value="EET61503.1"/>
    <property type="molecule type" value="Genomic_DNA"/>
</dbReference>
<feature type="modified residue" description="4-aspartylphosphate" evidence="3">
    <location>
        <position position="59"/>
    </location>
</feature>
<dbReference type="RefSeq" id="WP_006861472.1">
    <property type="nucleotide sequence ID" value="NZ_ACCL02000006.1"/>
</dbReference>
<dbReference type="InterPro" id="IPR011006">
    <property type="entry name" value="CheY-like_superfamily"/>
</dbReference>
<dbReference type="SMART" id="SM00448">
    <property type="entry name" value="REC"/>
    <property type="match status" value="1"/>
</dbReference>
<evidence type="ECO:0000256" key="1">
    <source>
        <dbReference type="ARBA" id="ARBA00018672"/>
    </source>
</evidence>
<sequence length="239" mass="27952">MIYIAVCDDNEKTADSLTKKVAAYFKKNNIGIEIATYSQSRMLQYDVQEGKYFDIILSDIEMPHIDGMNLARYIKSYLPDVFVIFVTSHLKYAIDAYELAVFRYIPKNAIDERLRHALEDVVKLIEGRSDRYYHITMPSRVEKIPYQRILYIWREGKNAVISLTDNTETRVRKSLAQVMSELDCKDFIYIDRGNIVNLRYILKVKDGIVEMENGIRLPASQAKEEQIKQTLSRFWGEQI</sequence>
<evidence type="ECO:0000256" key="2">
    <source>
        <dbReference type="ARBA" id="ARBA00024867"/>
    </source>
</evidence>
<dbReference type="PANTHER" id="PTHR37299:SF1">
    <property type="entry name" value="STAGE 0 SPORULATION PROTEIN A HOMOLOG"/>
    <property type="match status" value="1"/>
</dbReference>
<dbReference type="InterPro" id="IPR046947">
    <property type="entry name" value="LytR-like"/>
</dbReference>
<accession>C6LD20</accession>
<dbReference type="Pfam" id="PF00072">
    <property type="entry name" value="Response_reg"/>
    <property type="match status" value="1"/>
</dbReference>
<comment type="caution">
    <text evidence="5">The sequence shown here is derived from an EMBL/GenBank/DDBJ whole genome shotgun (WGS) entry which is preliminary data.</text>
</comment>
<protein>
    <recommendedName>
        <fullName evidence="1">Stage 0 sporulation protein A homolog</fullName>
    </recommendedName>
</protein>
<comment type="function">
    <text evidence="2">May play the central regulatory role in sporulation. It may be an element of the effector pathway responsible for the activation of sporulation genes in response to nutritional stress. Spo0A may act in concert with spo0H (a sigma factor) to control the expression of some genes that are critical to the sporulation process.</text>
</comment>
<evidence type="ECO:0000313" key="5">
    <source>
        <dbReference type="EMBL" id="EET61503.1"/>
    </source>
</evidence>
<feature type="domain" description="Response regulatory" evidence="4">
    <location>
        <begin position="3"/>
        <end position="122"/>
    </location>
</feature>
<gene>
    <name evidence="5" type="ORF">BRYFOR_06678</name>
</gene>
<dbReference type="GO" id="GO:0000156">
    <property type="term" value="F:phosphorelay response regulator activity"/>
    <property type="evidence" value="ECO:0007669"/>
    <property type="project" value="InterPro"/>
</dbReference>
<keyword evidence="6" id="KW-1185">Reference proteome</keyword>
<evidence type="ECO:0000259" key="4">
    <source>
        <dbReference type="PROSITE" id="PS50110"/>
    </source>
</evidence>
<proteinExistence type="predicted"/>
<dbReference type="SUPFAM" id="SSF52172">
    <property type="entry name" value="CheY-like"/>
    <property type="match status" value="1"/>
</dbReference>
<name>C6LD20_9FIRM</name>
<dbReference type="Gene3D" id="2.40.50.1020">
    <property type="entry name" value="LytTr DNA-binding domain"/>
    <property type="match status" value="1"/>
</dbReference>
<reference evidence="5" key="1">
    <citation type="submission" date="2009-07" db="EMBL/GenBank/DDBJ databases">
        <authorList>
            <person name="Weinstock G."/>
            <person name="Sodergren E."/>
            <person name="Clifton S."/>
            <person name="Fulton L."/>
            <person name="Fulton B."/>
            <person name="Courtney L."/>
            <person name="Fronick C."/>
            <person name="Harrison M."/>
            <person name="Strong C."/>
            <person name="Farmer C."/>
            <person name="Delahaunty K."/>
            <person name="Markovic C."/>
            <person name="Hall O."/>
            <person name="Minx P."/>
            <person name="Tomlinson C."/>
            <person name="Mitreva M."/>
            <person name="Nelson J."/>
            <person name="Hou S."/>
            <person name="Wollam A."/>
            <person name="Pepin K.H."/>
            <person name="Johnson M."/>
            <person name="Bhonagiri V."/>
            <person name="Nash W.E."/>
            <person name="Warren W."/>
            <person name="Chinwalla A."/>
            <person name="Mardis E.R."/>
            <person name="Wilson R.K."/>
        </authorList>
    </citation>
    <scope>NUCLEOTIDE SEQUENCE [LARGE SCALE GENOMIC DNA]</scope>
    <source>
        <strain evidence="5">DSM 14469</strain>
    </source>
</reference>
<dbReference type="eggNOG" id="COG3279">
    <property type="taxonomic scope" value="Bacteria"/>
</dbReference>
<dbReference type="PANTHER" id="PTHR37299">
    <property type="entry name" value="TRANSCRIPTIONAL REGULATOR-RELATED"/>
    <property type="match status" value="1"/>
</dbReference>
<organism evidence="5 6">
    <name type="scientific">Marvinbryantia formatexigens DSM 14469</name>
    <dbReference type="NCBI Taxonomy" id="478749"/>
    <lineage>
        <taxon>Bacteria</taxon>
        <taxon>Bacillati</taxon>
        <taxon>Bacillota</taxon>
        <taxon>Clostridia</taxon>
        <taxon>Lachnospirales</taxon>
        <taxon>Lachnospiraceae</taxon>
        <taxon>Marvinbryantia</taxon>
    </lineage>
</organism>
<evidence type="ECO:0000313" key="6">
    <source>
        <dbReference type="Proteomes" id="UP000005561"/>
    </source>
</evidence>
<dbReference type="GO" id="GO:0003677">
    <property type="term" value="F:DNA binding"/>
    <property type="evidence" value="ECO:0007669"/>
    <property type="project" value="InterPro"/>
</dbReference>
<dbReference type="OrthoDB" id="9779387at2"/>
<dbReference type="AlphaFoldDB" id="C6LD20"/>
<dbReference type="SMART" id="SM00850">
    <property type="entry name" value="LytTR"/>
    <property type="match status" value="1"/>
</dbReference>
<dbReference type="InterPro" id="IPR007492">
    <property type="entry name" value="LytTR_DNA-bd_dom"/>
</dbReference>
<dbReference type="PROSITE" id="PS50110">
    <property type="entry name" value="RESPONSE_REGULATORY"/>
    <property type="match status" value="1"/>
</dbReference>
<dbReference type="Proteomes" id="UP000005561">
    <property type="component" value="Unassembled WGS sequence"/>
</dbReference>
<evidence type="ECO:0000256" key="3">
    <source>
        <dbReference type="PROSITE-ProRule" id="PRU00169"/>
    </source>
</evidence>
<keyword evidence="3" id="KW-0597">Phosphoprotein</keyword>
<dbReference type="STRING" id="168384.SAMN05660368_01613"/>
<dbReference type="InterPro" id="IPR001789">
    <property type="entry name" value="Sig_transdc_resp-reg_receiver"/>
</dbReference>
<dbReference type="Gene3D" id="3.40.50.2300">
    <property type="match status" value="1"/>
</dbReference>